<dbReference type="Proteomes" id="UP000761574">
    <property type="component" value="Unassembled WGS sequence"/>
</dbReference>
<evidence type="ECO:0000259" key="4">
    <source>
        <dbReference type="PROSITE" id="PS50887"/>
    </source>
</evidence>
<feature type="transmembrane region" description="Helical" evidence="3">
    <location>
        <begin position="168"/>
        <end position="189"/>
    </location>
</feature>
<protein>
    <recommendedName>
        <fullName evidence="1">diguanylate cyclase</fullName>
        <ecNumber evidence="1">2.7.7.65</ecNumber>
    </recommendedName>
</protein>
<evidence type="ECO:0000313" key="5">
    <source>
        <dbReference type="EMBL" id="GIU44392.1"/>
    </source>
</evidence>
<dbReference type="PANTHER" id="PTHR45138:SF9">
    <property type="entry name" value="DIGUANYLATE CYCLASE DGCM-RELATED"/>
    <property type="match status" value="1"/>
</dbReference>
<dbReference type="PANTHER" id="PTHR45138">
    <property type="entry name" value="REGULATORY COMPONENTS OF SENSORY TRANSDUCTION SYSTEM"/>
    <property type="match status" value="1"/>
</dbReference>
<keyword evidence="3" id="KW-0812">Transmembrane</keyword>
<sequence length="400" mass="44981">MTNQIINFEQQHKIETLRYILNSIKWAALLSLFLIVAISMSAYVRSLSAEYFDVLALMVLPVLLVSLLGLAMGIWMEREAMTQRMVLSYFLLLAAAWLFLIISLFLQASPLLGFNQYSALAGVEALVDILVVTFAIALFPKRNWMLAFIIPLMLMGLIIRMTSLPESLVFAFTKFGCFFVIIFTGQKVLAQWFDTAILRDVEKQMLVKQFRRMALIDVLTNLSNRRHFDEILHQEIRASERNRHPLSLILLDVDFFKRLNDSQGHVAGDRCLVQLAAILSEIAHRPRDLATRYGGEEFALILPETDLKGAVVIAEKLKTAIKHTRIPHATSDIAPYLTVSQGVCQWQEGIDAAAFIRSADALLYEAKKAGRNTFKAGIAKPVASPKQACFYNAGDVEKPT</sequence>
<dbReference type="InterPro" id="IPR043128">
    <property type="entry name" value="Rev_trsase/Diguanyl_cyclase"/>
</dbReference>
<proteinExistence type="predicted"/>
<dbReference type="Gene3D" id="3.30.70.270">
    <property type="match status" value="1"/>
</dbReference>
<feature type="transmembrane region" description="Helical" evidence="3">
    <location>
        <begin position="118"/>
        <end position="139"/>
    </location>
</feature>
<feature type="transmembrane region" description="Helical" evidence="3">
    <location>
        <begin position="26"/>
        <end position="45"/>
    </location>
</feature>
<feature type="transmembrane region" description="Helical" evidence="3">
    <location>
        <begin position="51"/>
        <end position="74"/>
    </location>
</feature>
<dbReference type="CDD" id="cd01949">
    <property type="entry name" value="GGDEF"/>
    <property type="match status" value="1"/>
</dbReference>
<dbReference type="InterPro" id="IPR033444">
    <property type="entry name" value="MASE5"/>
</dbReference>
<dbReference type="Pfam" id="PF17178">
    <property type="entry name" value="MASE5"/>
    <property type="match status" value="1"/>
</dbReference>
<organism evidence="5 6">
    <name type="scientific">Shewanella algidipiscicola</name>
    <dbReference type="NCBI Taxonomy" id="614070"/>
    <lineage>
        <taxon>Bacteria</taxon>
        <taxon>Pseudomonadati</taxon>
        <taxon>Pseudomonadota</taxon>
        <taxon>Gammaproteobacteria</taxon>
        <taxon>Alteromonadales</taxon>
        <taxon>Shewanellaceae</taxon>
        <taxon>Shewanella</taxon>
    </lineage>
</organism>
<keyword evidence="6" id="KW-1185">Reference proteome</keyword>
<feature type="transmembrane region" description="Helical" evidence="3">
    <location>
        <begin position="144"/>
        <end position="162"/>
    </location>
</feature>
<dbReference type="PROSITE" id="PS50887">
    <property type="entry name" value="GGDEF"/>
    <property type="match status" value="1"/>
</dbReference>
<dbReference type="EMBL" id="BPFB01000009">
    <property type="protein sequence ID" value="GIU44392.1"/>
    <property type="molecule type" value="Genomic_DNA"/>
</dbReference>
<accession>A0ABQ4PA02</accession>
<comment type="caution">
    <text evidence="5">The sequence shown here is derived from an EMBL/GenBank/DDBJ whole genome shotgun (WGS) entry which is preliminary data.</text>
</comment>
<dbReference type="InterPro" id="IPR050469">
    <property type="entry name" value="Diguanylate_Cyclase"/>
</dbReference>
<reference evidence="5 6" key="1">
    <citation type="submission" date="2021-05" db="EMBL/GenBank/DDBJ databases">
        <title>Molecular characterization for Shewanella algae harboring chromosomal blaOXA-55-like strains isolated from clinical and environment sample.</title>
        <authorList>
            <person name="Ohama Y."/>
            <person name="Aoki K."/>
            <person name="Harada S."/>
            <person name="Moriya K."/>
            <person name="Ishii Y."/>
            <person name="Tateda K."/>
        </authorList>
    </citation>
    <scope>NUCLEOTIDE SEQUENCE [LARGE SCALE GENOMIC DNA]</scope>
    <source>
        <strain evidence="5 6">LMG 23746</strain>
    </source>
</reference>
<dbReference type="SUPFAM" id="SSF55073">
    <property type="entry name" value="Nucleotide cyclase"/>
    <property type="match status" value="1"/>
</dbReference>
<keyword evidence="3" id="KW-1133">Transmembrane helix</keyword>
<dbReference type="InterPro" id="IPR000160">
    <property type="entry name" value="GGDEF_dom"/>
</dbReference>
<dbReference type="NCBIfam" id="TIGR00254">
    <property type="entry name" value="GGDEF"/>
    <property type="match status" value="1"/>
</dbReference>
<evidence type="ECO:0000256" key="2">
    <source>
        <dbReference type="ARBA" id="ARBA00034247"/>
    </source>
</evidence>
<feature type="transmembrane region" description="Helical" evidence="3">
    <location>
        <begin position="86"/>
        <end position="106"/>
    </location>
</feature>
<name>A0ABQ4PA02_9GAMM</name>
<gene>
    <name evidence="5" type="ORF">TUM4630_09950</name>
</gene>
<dbReference type="InterPro" id="IPR029787">
    <property type="entry name" value="Nucleotide_cyclase"/>
</dbReference>
<dbReference type="RefSeq" id="WP_119977616.1">
    <property type="nucleotide sequence ID" value="NZ_BPFB01000009.1"/>
</dbReference>
<comment type="catalytic activity">
    <reaction evidence="2">
        <text>2 GTP = 3',3'-c-di-GMP + 2 diphosphate</text>
        <dbReference type="Rhea" id="RHEA:24898"/>
        <dbReference type="ChEBI" id="CHEBI:33019"/>
        <dbReference type="ChEBI" id="CHEBI:37565"/>
        <dbReference type="ChEBI" id="CHEBI:58805"/>
        <dbReference type="EC" id="2.7.7.65"/>
    </reaction>
</comment>
<evidence type="ECO:0000256" key="3">
    <source>
        <dbReference type="SAM" id="Phobius"/>
    </source>
</evidence>
<dbReference type="Pfam" id="PF00990">
    <property type="entry name" value="GGDEF"/>
    <property type="match status" value="1"/>
</dbReference>
<evidence type="ECO:0000313" key="6">
    <source>
        <dbReference type="Proteomes" id="UP000761574"/>
    </source>
</evidence>
<feature type="domain" description="GGDEF" evidence="4">
    <location>
        <begin position="244"/>
        <end position="379"/>
    </location>
</feature>
<keyword evidence="3" id="KW-0472">Membrane</keyword>
<dbReference type="SMART" id="SM00267">
    <property type="entry name" value="GGDEF"/>
    <property type="match status" value="1"/>
</dbReference>
<dbReference type="EC" id="2.7.7.65" evidence="1"/>
<evidence type="ECO:0000256" key="1">
    <source>
        <dbReference type="ARBA" id="ARBA00012528"/>
    </source>
</evidence>